<dbReference type="GO" id="GO:0042910">
    <property type="term" value="F:xenobiotic transmembrane transporter activity"/>
    <property type="evidence" value="ECO:0007669"/>
    <property type="project" value="TreeGrafter"/>
</dbReference>
<dbReference type="RefSeq" id="WP_135943305.1">
    <property type="nucleotide sequence ID" value="NZ_BMEI01000001.1"/>
</dbReference>
<comment type="caution">
    <text evidence="2">The sequence shown here is derived from an EMBL/GenBank/DDBJ whole genome shotgun (WGS) entry which is preliminary data.</text>
</comment>
<evidence type="ECO:0000256" key="1">
    <source>
        <dbReference type="SAM" id="Phobius"/>
    </source>
</evidence>
<dbReference type="Gene3D" id="3.30.70.1440">
    <property type="entry name" value="Multidrug efflux transporter AcrB pore domain"/>
    <property type="match status" value="1"/>
</dbReference>
<accession>A0A4S2HDI9</accession>
<dbReference type="Gene3D" id="3.30.70.1430">
    <property type="entry name" value="Multidrug efflux transporter AcrB pore domain"/>
    <property type="match status" value="2"/>
</dbReference>
<dbReference type="Gene3D" id="1.20.1640.10">
    <property type="entry name" value="Multidrug efflux transporter AcrB transmembrane domain"/>
    <property type="match status" value="2"/>
</dbReference>
<feature type="transmembrane region" description="Helical" evidence="1">
    <location>
        <begin position="464"/>
        <end position="490"/>
    </location>
</feature>
<feature type="transmembrane region" description="Helical" evidence="1">
    <location>
        <begin position="528"/>
        <end position="548"/>
    </location>
</feature>
<evidence type="ECO:0000313" key="3">
    <source>
        <dbReference type="Proteomes" id="UP000305451"/>
    </source>
</evidence>
<feature type="transmembrane region" description="Helical" evidence="1">
    <location>
        <begin position="917"/>
        <end position="941"/>
    </location>
</feature>
<dbReference type="PRINTS" id="PR00702">
    <property type="entry name" value="ACRIFLAVINRP"/>
</dbReference>
<keyword evidence="1" id="KW-0472">Membrane</keyword>
<sequence>MATLFYRFPRLTGLMLFLIVAAGMASLATMGRQEDPTLVERFGRVVTVYPGADARRVEALVTEPIEEALLQLEEIDEIDSISRANISIISVALREDLSEDRVEQAWTKVRDQVASAEPGLPETVQASEVVRQYMGAATLIVALSWPEEAGAGYGALSRLARDLSDRLRNVQGTEEVEIFGAPQEEVRVILDTDAAAALGVSARDVAAVLAASDAKAPAGRIEGQGLDLTVEVRGSFDTLDRVRAVPLRGVSGDGLVRIGDIARVERGLQDPLETEAWIDGSRSILVAAYLEPELQVDSWDVRAQAAVQAFADATPGAEVEIVFAQSDYVTKRLFGLAQNLFFSALIVFAVLFLMMGWRSALIVGSALPLTVLLCLFLINTYGEPLHQMSVTGLVVALGLLIDNAIVVVDDYRLLRARGYERLPAVDKAAKSLFGPLLASTLTTIFAFAPIALMPGVAGEFISMIGISVIFAVASSFILAFTVILALAAWFDDGRAGEAGAPFWRDGLRTPILARGYRKVLDAVTAQPMLGLALGILLPIAGIAAATTLPSQFFPQTERDMFQLRMTLPPASSLEATRNRTAEATAMLMAEDGVEQVGWVLGESAPRVYYNMVGGQSGRPNYAAGFVRTRDAETTRRVVSAFQSEAREAFPDTQFLALPFEQGPPTPAPIELELVGPELETLNRLADEIRGVLSSVPDVTYTEAQLLPGEPVVRLDADEASASLAGLRLSDLSARLSAEFSGALGGSVLEGVQELPVRVIAPEDRRNSVGRIAPAPLSLTPGSGLGSTPVGSLGPVTLEPQISAIYRVDGERANSVRGFLLPFTLPAPVLAEFMERLDAAEIDLPPGYRLIVGGEAESQGEAMANLMSTAIPLLILMVGAVVLAFNSFRYAGIVFATGALSVGLAMFGVWLFGTPLGFNAIVGSMGLVGLSINGTIVVLSALKANEAARAGDRDAIRETVMDATRHILATTLTTIGGFAPLLIEGDAFWLPFAAAVAGGVGGSAILALIFAPSAFVLLVRLSGEARLHREPAPA</sequence>
<feature type="transmembrane region" description="Helical" evidence="1">
    <location>
        <begin position="432"/>
        <end position="452"/>
    </location>
</feature>
<dbReference type="SUPFAM" id="SSF82693">
    <property type="entry name" value="Multidrug efflux transporter AcrB pore domain, PN1, PN2, PC1 and PC2 subdomains"/>
    <property type="match status" value="2"/>
</dbReference>
<dbReference type="EMBL" id="SRXV01000001">
    <property type="protein sequence ID" value="TGY94110.1"/>
    <property type="molecule type" value="Genomic_DNA"/>
</dbReference>
<proteinExistence type="predicted"/>
<keyword evidence="1" id="KW-1133">Transmembrane helix</keyword>
<dbReference type="Pfam" id="PF00873">
    <property type="entry name" value="ACR_tran"/>
    <property type="match status" value="1"/>
</dbReference>
<feature type="transmembrane region" description="Helical" evidence="1">
    <location>
        <begin position="390"/>
        <end position="411"/>
    </location>
</feature>
<dbReference type="Proteomes" id="UP000305451">
    <property type="component" value="Unassembled WGS sequence"/>
</dbReference>
<dbReference type="InterPro" id="IPR027463">
    <property type="entry name" value="AcrB_DN_DC_subdom"/>
</dbReference>
<feature type="transmembrane region" description="Helical" evidence="1">
    <location>
        <begin position="360"/>
        <end position="378"/>
    </location>
</feature>
<reference evidence="2 3" key="1">
    <citation type="journal article" date="2013" name="Int. J. Syst. Evol. Microbiol.">
        <title>Marinicauda pacifica gen. nov., sp. nov., a prosthecate alphaproteobacterium of the family Hyphomonadaceae isolated from deep seawater.</title>
        <authorList>
            <person name="Zhang X.Y."/>
            <person name="Li G.W."/>
            <person name="Wang C.S."/>
            <person name="Zhang Y.J."/>
            <person name="Xu X.W."/>
            <person name="Li H."/>
            <person name="Liu A."/>
            <person name="Liu C."/>
            <person name="Xie B.B."/>
            <person name="Qin Q.L."/>
            <person name="Xu Z."/>
            <person name="Chen X.L."/>
            <person name="Zhou B.C."/>
            <person name="Zhang Y.Z."/>
        </authorList>
    </citation>
    <scope>NUCLEOTIDE SEQUENCE [LARGE SCALE GENOMIC DNA]</scope>
    <source>
        <strain evidence="2 3">P-1 km-3</strain>
    </source>
</reference>
<dbReference type="OrthoDB" id="9798415at2"/>
<protein>
    <submittedName>
        <fullName evidence="2">Efflux RND transporter permease subunit</fullName>
    </submittedName>
</protein>
<dbReference type="AlphaFoldDB" id="A0A4S2HDI9"/>
<keyword evidence="3" id="KW-1185">Reference proteome</keyword>
<dbReference type="SUPFAM" id="SSF82714">
    <property type="entry name" value="Multidrug efflux transporter AcrB TolC docking domain, DN and DC subdomains"/>
    <property type="match status" value="2"/>
</dbReference>
<organism evidence="2 3">
    <name type="scientific">Marinicauda pacifica</name>
    <dbReference type="NCBI Taxonomy" id="1133559"/>
    <lineage>
        <taxon>Bacteria</taxon>
        <taxon>Pseudomonadati</taxon>
        <taxon>Pseudomonadota</taxon>
        <taxon>Alphaproteobacteria</taxon>
        <taxon>Maricaulales</taxon>
        <taxon>Maricaulaceae</taxon>
        <taxon>Marinicauda</taxon>
    </lineage>
</organism>
<dbReference type="GO" id="GO:0005886">
    <property type="term" value="C:plasma membrane"/>
    <property type="evidence" value="ECO:0007669"/>
    <property type="project" value="TreeGrafter"/>
</dbReference>
<feature type="transmembrane region" description="Helical" evidence="1">
    <location>
        <begin position="891"/>
        <end position="911"/>
    </location>
</feature>
<dbReference type="InterPro" id="IPR001036">
    <property type="entry name" value="Acrflvin-R"/>
</dbReference>
<name>A0A4S2HDI9_9PROT</name>
<evidence type="ECO:0000313" key="2">
    <source>
        <dbReference type="EMBL" id="TGY94110.1"/>
    </source>
</evidence>
<keyword evidence="1" id="KW-0812">Transmembrane</keyword>
<gene>
    <name evidence="2" type="ORF">E5162_02170</name>
</gene>
<dbReference type="PANTHER" id="PTHR32063">
    <property type="match status" value="1"/>
</dbReference>
<dbReference type="Gene3D" id="3.30.2090.10">
    <property type="entry name" value="Multidrug efflux transporter AcrB TolC docking domain, DN and DC subdomains"/>
    <property type="match status" value="2"/>
</dbReference>
<feature type="transmembrane region" description="Helical" evidence="1">
    <location>
        <begin position="988"/>
        <end position="1018"/>
    </location>
</feature>
<feature type="transmembrane region" description="Helical" evidence="1">
    <location>
        <begin position="962"/>
        <end position="982"/>
    </location>
</feature>
<feature type="transmembrane region" description="Helical" evidence="1">
    <location>
        <begin position="333"/>
        <end position="353"/>
    </location>
</feature>
<dbReference type="Gene3D" id="3.30.70.1320">
    <property type="entry name" value="Multidrug efflux transporter AcrB pore domain like"/>
    <property type="match status" value="1"/>
</dbReference>
<dbReference type="SUPFAM" id="SSF82866">
    <property type="entry name" value="Multidrug efflux transporter AcrB transmembrane domain"/>
    <property type="match status" value="2"/>
</dbReference>
<dbReference type="PANTHER" id="PTHR32063:SF18">
    <property type="entry name" value="CATION EFFLUX SYSTEM PROTEIN"/>
    <property type="match status" value="1"/>
</dbReference>
<feature type="transmembrane region" description="Helical" evidence="1">
    <location>
        <begin position="865"/>
        <end position="884"/>
    </location>
</feature>